<reference evidence="12" key="1">
    <citation type="submission" date="2016-01" db="EMBL/GenBank/DDBJ databases">
        <authorList>
            <person name="Peeters C."/>
        </authorList>
    </citation>
    <scope>NUCLEOTIDE SEQUENCE [LARGE SCALE GENOMIC DNA]</scope>
    <source>
        <strain evidence="12">LMG 29326</strain>
    </source>
</reference>
<feature type="domain" description="Glutamine amidotransferase type-2" evidence="11">
    <location>
        <begin position="2"/>
        <end position="221"/>
    </location>
</feature>
<feature type="active site" description="For GATase activity" evidence="8">
    <location>
        <position position="2"/>
    </location>
</feature>
<dbReference type="SUPFAM" id="SSF52402">
    <property type="entry name" value="Adenine nucleotide alpha hydrolases-like"/>
    <property type="match status" value="1"/>
</dbReference>
<dbReference type="Pfam" id="PF13522">
    <property type="entry name" value="GATase_6"/>
    <property type="match status" value="1"/>
</dbReference>
<dbReference type="PIRSF" id="PIRSF001589">
    <property type="entry name" value="Asn_synthetase_glu-h"/>
    <property type="match status" value="1"/>
</dbReference>
<dbReference type="RefSeq" id="WP_087046189.1">
    <property type="nucleotide sequence ID" value="NZ_FCOB02000011.1"/>
</dbReference>
<dbReference type="OrthoDB" id="9763290at2"/>
<dbReference type="InterPro" id="IPR014729">
    <property type="entry name" value="Rossmann-like_a/b/a_fold"/>
</dbReference>
<keyword evidence="13" id="KW-1185">Reference proteome</keyword>
<keyword evidence="5 9" id="KW-0067">ATP-binding</keyword>
<evidence type="ECO:0000313" key="13">
    <source>
        <dbReference type="Proteomes" id="UP000054978"/>
    </source>
</evidence>
<protein>
    <recommendedName>
        <fullName evidence="3">asparagine synthase (glutamine-hydrolyzing)</fullName>
        <ecNumber evidence="3">6.3.5.4</ecNumber>
    </recommendedName>
</protein>
<keyword evidence="8" id="KW-0028">Amino-acid biosynthesis</keyword>
<dbReference type="EC" id="6.3.5.4" evidence="3"/>
<dbReference type="NCBIfam" id="TIGR01536">
    <property type="entry name" value="asn_synth_AEB"/>
    <property type="match status" value="1"/>
</dbReference>
<keyword evidence="4 9" id="KW-0547">Nucleotide-binding</keyword>
<evidence type="ECO:0000259" key="11">
    <source>
        <dbReference type="PROSITE" id="PS51278"/>
    </source>
</evidence>
<feature type="binding site" evidence="9">
    <location>
        <position position="106"/>
    </location>
    <ligand>
        <name>L-glutamine</name>
        <dbReference type="ChEBI" id="CHEBI:58359"/>
    </ligand>
</feature>
<evidence type="ECO:0000256" key="2">
    <source>
        <dbReference type="ARBA" id="ARBA00005752"/>
    </source>
</evidence>
<comment type="pathway">
    <text evidence="1">Amino-acid biosynthesis; L-asparagine biosynthesis; L-asparagine from L-aspartate (L-Gln route): step 1/1.</text>
</comment>
<keyword evidence="6 8" id="KW-0315">Glutamine amidotransferase</keyword>
<accession>A0A158B275</accession>
<evidence type="ECO:0000256" key="5">
    <source>
        <dbReference type="ARBA" id="ARBA00022840"/>
    </source>
</evidence>
<evidence type="ECO:0000256" key="1">
    <source>
        <dbReference type="ARBA" id="ARBA00005187"/>
    </source>
</evidence>
<dbReference type="AlphaFoldDB" id="A0A158B275"/>
<dbReference type="InterPro" id="IPR029055">
    <property type="entry name" value="Ntn_hydrolases_N"/>
</dbReference>
<evidence type="ECO:0000256" key="7">
    <source>
        <dbReference type="ARBA" id="ARBA00048741"/>
    </source>
</evidence>
<comment type="similarity">
    <text evidence="2">Belongs to the asparagine synthetase family.</text>
</comment>
<comment type="catalytic activity">
    <reaction evidence="7">
        <text>L-aspartate + L-glutamine + ATP + H2O = L-asparagine + L-glutamate + AMP + diphosphate + H(+)</text>
        <dbReference type="Rhea" id="RHEA:12228"/>
        <dbReference type="ChEBI" id="CHEBI:15377"/>
        <dbReference type="ChEBI" id="CHEBI:15378"/>
        <dbReference type="ChEBI" id="CHEBI:29985"/>
        <dbReference type="ChEBI" id="CHEBI:29991"/>
        <dbReference type="ChEBI" id="CHEBI:30616"/>
        <dbReference type="ChEBI" id="CHEBI:33019"/>
        <dbReference type="ChEBI" id="CHEBI:58048"/>
        <dbReference type="ChEBI" id="CHEBI:58359"/>
        <dbReference type="ChEBI" id="CHEBI:456215"/>
        <dbReference type="EC" id="6.3.5.4"/>
    </reaction>
</comment>
<sequence>MCGIAGFLTCDPLDESTAVPRLRAMCDSLERRGPDDAGYWVDAPAGVALGHRRLSIVDLSEFGHQPMTSACGRYVIVYNGEIYNAEDLRRNLDSVSGPSNWRGHSDTEVLLAAIVRWGIEETLNKAYGMFAFALWDRQQRVLTLGRDALGEKPLYYAWLGNTFVFGSELKALRQHPAFSNVEIDRDALTLYMRYCSIPAPHTIYAGVHKLLPGALATVRPAHADVTVRKYWNLEDLVLRGRADPFTGTEEEAVTQLDGVLREVLKDQMIADVPLGAFLSGGIDSSTVVALMQAQSARPIQTFSIGFDQAGFNEATHARSIARHLGTDHHELYVTPAHALRVVPQLPLIYDEPFADSSQIPTFLVSQMCRRHVTVGLSGDGGDEMFGGYNRHVAAQGLWDKLSRVPLPARTLTARCVRGLGAKRLDRMAAPLLGIMPQSYRHTQFGEKLLKLADAMSAEGLEASYERLTSAFDAPEQIVLGGGPRVAARSAANGLPADLSNAERMMYLDAIRYLPTDILAKVDRAAMHVSLETRVPFLDRRVVEFAWRLPLAMKVNKGVGKIVLRRLLDRYVPRQLSERPKHGFSVPIASWLRHDLREWASDLLSGDRLRREGYLNEPAIRKMWEQHLAGTHDWHTRLWAVLMFEAWMDANRSIDTKTLDLLDAST</sequence>
<dbReference type="PANTHER" id="PTHR43284:SF1">
    <property type="entry name" value="ASPARAGINE SYNTHETASE"/>
    <property type="match status" value="1"/>
</dbReference>
<name>A0A158B275_9BURK</name>
<dbReference type="Proteomes" id="UP000054978">
    <property type="component" value="Unassembled WGS sequence"/>
</dbReference>
<dbReference type="STRING" id="1777144.AWB83_02629"/>
<evidence type="ECO:0000256" key="9">
    <source>
        <dbReference type="PIRSR" id="PIRSR001589-2"/>
    </source>
</evidence>
<organism evidence="12 13">
    <name type="scientific">Caballeronia ptereochthonis</name>
    <dbReference type="NCBI Taxonomy" id="1777144"/>
    <lineage>
        <taxon>Bacteria</taxon>
        <taxon>Pseudomonadati</taxon>
        <taxon>Pseudomonadota</taxon>
        <taxon>Betaproteobacteria</taxon>
        <taxon>Burkholderiales</taxon>
        <taxon>Burkholderiaceae</taxon>
        <taxon>Caballeronia</taxon>
    </lineage>
</organism>
<dbReference type="InterPro" id="IPR051786">
    <property type="entry name" value="ASN_synthetase/amidase"/>
</dbReference>
<dbReference type="Gene3D" id="3.60.20.10">
    <property type="entry name" value="Glutamine Phosphoribosylpyrophosphate, subunit 1, domain 1"/>
    <property type="match status" value="1"/>
</dbReference>
<dbReference type="GO" id="GO:0006529">
    <property type="term" value="P:asparagine biosynthetic process"/>
    <property type="evidence" value="ECO:0007669"/>
    <property type="project" value="UniProtKB-KW"/>
</dbReference>
<dbReference type="InterPro" id="IPR001962">
    <property type="entry name" value="Asn_synthase"/>
</dbReference>
<dbReference type="Gene3D" id="3.40.50.620">
    <property type="entry name" value="HUPs"/>
    <property type="match status" value="1"/>
</dbReference>
<keyword evidence="8" id="KW-0061">Asparagine biosynthesis</keyword>
<dbReference type="Pfam" id="PF00733">
    <property type="entry name" value="Asn_synthase"/>
    <property type="match status" value="1"/>
</dbReference>
<dbReference type="GO" id="GO:0005829">
    <property type="term" value="C:cytosol"/>
    <property type="evidence" value="ECO:0007669"/>
    <property type="project" value="TreeGrafter"/>
</dbReference>
<feature type="site" description="Important for beta-aspartyl-AMP intermediate formation" evidence="10">
    <location>
        <position position="379"/>
    </location>
</feature>
<evidence type="ECO:0000313" key="12">
    <source>
        <dbReference type="EMBL" id="SAK63846.1"/>
    </source>
</evidence>
<dbReference type="CDD" id="cd01991">
    <property type="entry name" value="Asn_synthase_B_C"/>
    <property type="match status" value="1"/>
</dbReference>
<dbReference type="InterPro" id="IPR017932">
    <property type="entry name" value="GATase_2_dom"/>
</dbReference>
<evidence type="ECO:0000256" key="8">
    <source>
        <dbReference type="PIRSR" id="PIRSR001589-1"/>
    </source>
</evidence>
<dbReference type="EMBL" id="FCOB02000011">
    <property type="protein sequence ID" value="SAK63846.1"/>
    <property type="molecule type" value="Genomic_DNA"/>
</dbReference>
<gene>
    <name evidence="12" type="ORF">AWB83_02629</name>
</gene>
<dbReference type="InterPro" id="IPR006426">
    <property type="entry name" value="Asn_synth_AEB"/>
</dbReference>
<dbReference type="PROSITE" id="PS51278">
    <property type="entry name" value="GATASE_TYPE_2"/>
    <property type="match status" value="1"/>
</dbReference>
<dbReference type="SUPFAM" id="SSF56235">
    <property type="entry name" value="N-terminal nucleophile aminohydrolases (Ntn hydrolases)"/>
    <property type="match status" value="1"/>
</dbReference>
<comment type="caution">
    <text evidence="12">The sequence shown here is derived from an EMBL/GenBank/DDBJ whole genome shotgun (WGS) entry which is preliminary data.</text>
</comment>
<evidence type="ECO:0000256" key="6">
    <source>
        <dbReference type="ARBA" id="ARBA00022962"/>
    </source>
</evidence>
<dbReference type="InterPro" id="IPR033738">
    <property type="entry name" value="AsnB_N"/>
</dbReference>
<feature type="binding site" evidence="9">
    <location>
        <begin position="377"/>
        <end position="378"/>
    </location>
    <ligand>
        <name>ATP</name>
        <dbReference type="ChEBI" id="CHEBI:30616"/>
    </ligand>
</feature>
<evidence type="ECO:0000256" key="3">
    <source>
        <dbReference type="ARBA" id="ARBA00012737"/>
    </source>
</evidence>
<feature type="binding site" evidence="9">
    <location>
        <position position="304"/>
    </location>
    <ligand>
        <name>ATP</name>
        <dbReference type="ChEBI" id="CHEBI:30616"/>
    </ligand>
</feature>
<proteinExistence type="inferred from homology"/>
<dbReference type="PANTHER" id="PTHR43284">
    <property type="entry name" value="ASPARAGINE SYNTHETASE (GLUTAMINE-HYDROLYZING)"/>
    <property type="match status" value="1"/>
</dbReference>
<dbReference type="GO" id="GO:0004066">
    <property type="term" value="F:asparagine synthase (glutamine-hydrolyzing) activity"/>
    <property type="evidence" value="ECO:0007669"/>
    <property type="project" value="UniProtKB-EC"/>
</dbReference>
<evidence type="ECO:0000256" key="10">
    <source>
        <dbReference type="PIRSR" id="PIRSR001589-3"/>
    </source>
</evidence>
<evidence type="ECO:0000256" key="4">
    <source>
        <dbReference type="ARBA" id="ARBA00022741"/>
    </source>
</evidence>
<dbReference type="CDD" id="cd00712">
    <property type="entry name" value="AsnB"/>
    <property type="match status" value="1"/>
</dbReference>
<dbReference type="GO" id="GO:0005524">
    <property type="term" value="F:ATP binding"/>
    <property type="evidence" value="ECO:0007669"/>
    <property type="project" value="UniProtKB-KW"/>
</dbReference>